<dbReference type="Pfam" id="PF05922">
    <property type="entry name" value="Inhibitor_I9"/>
    <property type="match status" value="1"/>
</dbReference>
<dbReference type="PANTHER" id="PTHR43399">
    <property type="entry name" value="SUBTILISIN-RELATED"/>
    <property type="match status" value="1"/>
</dbReference>
<protein>
    <submittedName>
        <fullName evidence="8">S8 family serine peptidase</fullName>
    </submittedName>
</protein>
<dbReference type="NCBIfam" id="NF038128">
    <property type="entry name" value="choice_anch_J"/>
    <property type="match status" value="1"/>
</dbReference>
<dbReference type="InterPro" id="IPR000209">
    <property type="entry name" value="Peptidase_S8/S53_dom"/>
</dbReference>
<dbReference type="SUPFAM" id="SSF52743">
    <property type="entry name" value="Subtilisin-like"/>
    <property type="match status" value="1"/>
</dbReference>
<dbReference type="Proteomes" id="UP001319060">
    <property type="component" value="Unassembled WGS sequence"/>
</dbReference>
<dbReference type="InterPro" id="IPR013783">
    <property type="entry name" value="Ig-like_fold"/>
</dbReference>
<organism evidence="8 9">
    <name type="scientific">Fictibacillus barbaricus</name>
    <dbReference type="NCBI Taxonomy" id="182136"/>
    <lineage>
        <taxon>Bacteria</taxon>
        <taxon>Bacillati</taxon>
        <taxon>Bacillota</taxon>
        <taxon>Bacilli</taxon>
        <taxon>Bacillales</taxon>
        <taxon>Fictibacillaceae</taxon>
        <taxon>Fictibacillus</taxon>
    </lineage>
</organism>
<dbReference type="InterPro" id="IPR051048">
    <property type="entry name" value="Peptidase_S8/S53_subtilisin"/>
</dbReference>
<dbReference type="SUPFAM" id="SSF49899">
    <property type="entry name" value="Concanavalin A-like lectins/glucanases"/>
    <property type="match status" value="1"/>
</dbReference>
<dbReference type="InterPro" id="IPR008969">
    <property type="entry name" value="CarboxyPept-like_regulatory"/>
</dbReference>
<dbReference type="InterPro" id="IPR036852">
    <property type="entry name" value="Peptidase_S8/S53_dom_sf"/>
</dbReference>
<dbReference type="PRINTS" id="PR00723">
    <property type="entry name" value="SUBTILISIN"/>
</dbReference>
<dbReference type="EMBL" id="JAFHKS010000040">
    <property type="protein sequence ID" value="MBN3544177.1"/>
    <property type="molecule type" value="Genomic_DNA"/>
</dbReference>
<keyword evidence="4 5" id="KW-0720">Serine protease</keyword>
<keyword evidence="9" id="KW-1185">Reference proteome</keyword>
<dbReference type="Gene3D" id="2.60.40.1120">
    <property type="entry name" value="Carboxypeptidase-like, regulatory domain"/>
    <property type="match status" value="2"/>
</dbReference>
<dbReference type="InterPro" id="IPR023828">
    <property type="entry name" value="Peptidase_S8_Ser-AS"/>
</dbReference>
<dbReference type="Gene3D" id="3.40.50.200">
    <property type="entry name" value="Peptidase S8/S53 domain"/>
    <property type="match status" value="1"/>
</dbReference>
<feature type="active site" description="Charge relay system" evidence="5">
    <location>
        <position position="411"/>
    </location>
</feature>
<dbReference type="PROSITE" id="PS00138">
    <property type="entry name" value="SUBTILASE_SER"/>
    <property type="match status" value="1"/>
</dbReference>
<keyword evidence="2 5" id="KW-0645">Protease</keyword>
<dbReference type="Gene3D" id="2.60.40.10">
    <property type="entry name" value="Immunoglobulins"/>
    <property type="match status" value="1"/>
</dbReference>
<dbReference type="PROSITE" id="PS51892">
    <property type="entry name" value="SUBTILASE"/>
    <property type="match status" value="1"/>
</dbReference>
<dbReference type="SUPFAM" id="SSF49464">
    <property type="entry name" value="Carboxypeptidase regulatory domain-like"/>
    <property type="match status" value="2"/>
</dbReference>
<evidence type="ECO:0000259" key="6">
    <source>
        <dbReference type="Pfam" id="PF00082"/>
    </source>
</evidence>
<dbReference type="InterPro" id="IPR033857">
    <property type="entry name" value="Bacillopeptidase_F"/>
</dbReference>
<evidence type="ECO:0000259" key="7">
    <source>
        <dbReference type="Pfam" id="PF05922"/>
    </source>
</evidence>
<evidence type="ECO:0000256" key="1">
    <source>
        <dbReference type="ARBA" id="ARBA00011073"/>
    </source>
</evidence>
<evidence type="ECO:0000256" key="2">
    <source>
        <dbReference type="ARBA" id="ARBA00022670"/>
    </source>
</evidence>
<dbReference type="CDD" id="cd07481">
    <property type="entry name" value="Peptidases_S8_BacillopeptidaseF-like"/>
    <property type="match status" value="1"/>
</dbReference>
<keyword evidence="3 5" id="KW-0378">Hydrolase</keyword>
<dbReference type="Pfam" id="PF20773">
    <property type="entry name" value="InhA-like_MAM"/>
    <property type="match status" value="1"/>
</dbReference>
<dbReference type="Pfam" id="PF13620">
    <property type="entry name" value="CarboxypepD_reg"/>
    <property type="match status" value="1"/>
</dbReference>
<reference evidence="8 9" key="1">
    <citation type="submission" date="2021-01" db="EMBL/GenBank/DDBJ databases">
        <title>Genome Sequencing of Type Strains.</title>
        <authorList>
            <person name="Lemaire J.F."/>
            <person name="Inderbitzin P."/>
            <person name="Collins S.B."/>
            <person name="Wespe N."/>
            <person name="Knight-Connoni V."/>
        </authorList>
    </citation>
    <scope>NUCLEOTIDE SEQUENCE [LARGE SCALE GENOMIC DNA]</scope>
    <source>
        <strain evidence="8 9">DSM 14730</strain>
    </source>
</reference>
<accession>A0ABS2Z7W7</accession>
<comment type="similarity">
    <text evidence="1 5">Belongs to the peptidase S8 family.</text>
</comment>
<dbReference type="InterPro" id="IPR015500">
    <property type="entry name" value="Peptidase_S8_subtilisin-rel"/>
</dbReference>
<feature type="domain" description="Peptidase S8/S53" evidence="6">
    <location>
        <begin position="180"/>
        <end position="463"/>
    </location>
</feature>
<dbReference type="InterPro" id="IPR013320">
    <property type="entry name" value="ConA-like_dom_sf"/>
</dbReference>
<dbReference type="Gene3D" id="2.60.120.200">
    <property type="match status" value="1"/>
</dbReference>
<feature type="domain" description="Inhibitor I9" evidence="7">
    <location>
        <begin position="63"/>
        <end position="137"/>
    </location>
</feature>
<feature type="active site" description="Charge relay system" evidence="5">
    <location>
        <position position="189"/>
    </location>
</feature>
<dbReference type="RefSeq" id="WP_188404330.1">
    <property type="nucleotide sequence ID" value="NZ_BMCE01000004.1"/>
</dbReference>
<sequence length="1208" mass="131862">MIKKHHIDIVKISSKLKEQYKNKEQVTFLIKLKEQANTLEAAKEADVKAKKQKLSSYKTKLNKRSAVVSSLRAKAIETQTNLKQYLDEQKKLGHAKDIRSYYIVNGMSVTATKEVMEKVASFPEVEKVLPNEIRQLHPVIEKAIPSKEPTKAIKEMTDNNIEWNLESVHAPQVWEMGIDGTGTVIANIDTGVQWDHPALKTKYRGYDGSTGSVSHEYNWFDATAGETAPYDDLAHGTHTMGTMVGSEPDGSNRIGVAPGAKWMAVKAFTNEGGTDTNLLSAGEWILAPTDANGNPHPEKAPDVVNNSWGGGPGLDDWYREMVQNWRAADIFPAFAAGNGLDQAPGTIANPANYPESFAVGATDSDDKLAYFSLVGPSPYGGILKPEITAPGVNVRSSVPGGGYEGGWNGTSMATPHVAAVVSMLRQVNANLTVEEIDEILKKSAIPLTDSRFLESPNNGYGYGLINAYDAVSSITIGLGTIKGTILKQGIDNEIPTYTHESPKETYADMDTPLSITTKDNISIQSVFLEYQDKDGKPVSVEAQRTSGNYVDGTYSAVLPGNVIGIPSVSYRWRIIDYGQNEVITDTYNINVIPGVTIGYSTDFESQPNGWKSWGTLSTWEWGQPISGPGHAASGEKVYATNLEGNYDNSANMSLMMPAIDLGAGTAFLQFKHWYDIGYSFDNDYAQVFVSTDQHNWEEKARFTDQSNGWLDAQVDLSTYANKRIYIMFNFISDQYQQKPGWYLDDVKLSASSNGTNITDMLIDTGKSNKPNNPEEKPVNPHRIQSINHFDSKNINQSAPVGLPLPAEISVLETGRSVKTSLQNGTYSLTHSVGDYTLVAEAYGYRPAQKSVKVPNGEIVENFVLEALPKGTITGKVIDKRTGGPIANATLLLMEDAVVQPVQTDNRGRYQLTAFEGTYTLKVMASGYVSQEIEVSVTGSKIANKDFSLKPFITMPGEEIGYDDGTMESARAFETAGNALGVKMSLPQGKKQALVTGGLYKFFGNDWPYPGGTEIQVAVYDASGPDGLPGKKLAGPIDATALRNGEWTKIDLSKYGIQVYGDFYLVYIQSVNYPHAPGLGYDANGTNAERSWEFFDGSWRLADVEEGNYMIRALLDYELPSPVITSPTDGFITNQDTAKIEGETTPNMKVTVLRDGKLAGTTTSDQSGNFFVNVELKQGTNKLTAIVTTDRGSTDESAPVTVIYNKKSQ</sequence>
<comment type="caution">
    <text evidence="8">The sequence shown here is derived from an EMBL/GenBank/DDBJ whole genome shotgun (WGS) entry which is preliminary data.</text>
</comment>
<dbReference type="Pfam" id="PF00082">
    <property type="entry name" value="Peptidase_S8"/>
    <property type="match status" value="1"/>
</dbReference>
<proteinExistence type="inferred from homology"/>
<evidence type="ECO:0000256" key="5">
    <source>
        <dbReference type="PROSITE-ProRule" id="PRU01240"/>
    </source>
</evidence>
<evidence type="ECO:0000313" key="8">
    <source>
        <dbReference type="EMBL" id="MBN3544177.1"/>
    </source>
</evidence>
<feature type="active site" description="Charge relay system" evidence="5">
    <location>
        <position position="235"/>
    </location>
</feature>
<evidence type="ECO:0000313" key="9">
    <source>
        <dbReference type="Proteomes" id="UP001319060"/>
    </source>
</evidence>
<evidence type="ECO:0000256" key="4">
    <source>
        <dbReference type="ARBA" id="ARBA00022825"/>
    </source>
</evidence>
<dbReference type="InterPro" id="IPR010259">
    <property type="entry name" value="S8pro/Inhibitor_I9"/>
</dbReference>
<evidence type="ECO:0000256" key="3">
    <source>
        <dbReference type="ARBA" id="ARBA00022801"/>
    </source>
</evidence>
<dbReference type="PANTHER" id="PTHR43399:SF4">
    <property type="entry name" value="CELL WALL-ASSOCIATED PROTEASE"/>
    <property type="match status" value="1"/>
</dbReference>
<gene>
    <name evidence="8" type="ORF">JYA64_02580</name>
</gene>
<name>A0ABS2Z7W7_9BACL</name>